<name>A0A1B6H7Q9_9HEMI</name>
<feature type="non-terminal residue" evidence="1">
    <location>
        <position position="238"/>
    </location>
</feature>
<sequence>LEALLAHEEVHRKRGLEEAVSGLIPMLFEKVIVFSKQHLLESLNTLMDAIIENYTDVVAGFAPQFAESICSNILEHIDRNEESRISTVSGLISTLDKLVVNADGQIGIIERVYQSAYKVVYTIFYRKMEDFYQETFDLMNSFLYTLRRVDADLLRIFTLCLSIERDDLSYYPREINDFIDNFLSYGKGSIISNETLEKIYGCIDLFIPSVAPEDDIYDEDFEAGCQISDSLMINAGSA</sequence>
<dbReference type="EMBL" id="GECU01036978">
    <property type="protein sequence ID" value="JAS70728.1"/>
    <property type="molecule type" value="Transcribed_RNA"/>
</dbReference>
<evidence type="ECO:0008006" key="2">
    <source>
        <dbReference type="Google" id="ProtNLM"/>
    </source>
</evidence>
<dbReference type="AlphaFoldDB" id="A0A1B6H7Q9"/>
<proteinExistence type="predicted"/>
<feature type="non-terminal residue" evidence="1">
    <location>
        <position position="1"/>
    </location>
</feature>
<dbReference type="Gene3D" id="1.25.10.10">
    <property type="entry name" value="Leucine-rich Repeat Variant"/>
    <property type="match status" value="1"/>
</dbReference>
<dbReference type="InterPro" id="IPR011989">
    <property type="entry name" value="ARM-like"/>
</dbReference>
<organism evidence="1">
    <name type="scientific">Homalodisca liturata</name>
    <dbReference type="NCBI Taxonomy" id="320908"/>
    <lineage>
        <taxon>Eukaryota</taxon>
        <taxon>Metazoa</taxon>
        <taxon>Ecdysozoa</taxon>
        <taxon>Arthropoda</taxon>
        <taxon>Hexapoda</taxon>
        <taxon>Insecta</taxon>
        <taxon>Pterygota</taxon>
        <taxon>Neoptera</taxon>
        <taxon>Paraneoptera</taxon>
        <taxon>Hemiptera</taxon>
        <taxon>Auchenorrhyncha</taxon>
        <taxon>Membracoidea</taxon>
        <taxon>Cicadellidae</taxon>
        <taxon>Cicadellinae</taxon>
        <taxon>Proconiini</taxon>
        <taxon>Homalodisca</taxon>
    </lineage>
</organism>
<accession>A0A1B6H7Q9</accession>
<protein>
    <recommendedName>
        <fullName evidence="2">Exportin-1 C-terminal domain-containing protein</fullName>
    </recommendedName>
</protein>
<reference evidence="1" key="1">
    <citation type="submission" date="2015-11" db="EMBL/GenBank/DDBJ databases">
        <title>De novo transcriptome assembly of four potential Pierce s Disease insect vectors from Arizona vineyards.</title>
        <authorList>
            <person name="Tassone E.E."/>
        </authorList>
    </citation>
    <scope>NUCLEOTIDE SEQUENCE</scope>
</reference>
<gene>
    <name evidence="1" type="ORF">g.2174</name>
</gene>
<evidence type="ECO:0000313" key="1">
    <source>
        <dbReference type="EMBL" id="JAS70728.1"/>
    </source>
</evidence>